<feature type="signal peptide" evidence="1">
    <location>
        <begin position="1"/>
        <end position="29"/>
    </location>
</feature>
<evidence type="ECO:0000256" key="1">
    <source>
        <dbReference type="SAM" id="SignalP"/>
    </source>
</evidence>
<sequence length="393" mass="42633">MSNLSRRNALSLGVALGLVGAASVVPAWASTAAADPWWVWDDEVDRLMAGVLDTGGVPAVNTALRSWVDNADPLPSGLPADLAAWLQGVNRLPSWADPVKLRRAADFNRRKDTYLFVLYGLGSGIMSTVIPREARSVYWSAGGAAMQDRAAKTFTFGYDLSEAGAFEPSGQFVVTANKTRLVHAAVRHLLPQSPHWRAVADERVPISNGDILVTFHSLGTFVHRKLKEWHVPMSAADEDAFLHQWQVAIHLLGVRDEFIPQTWAAADTQSAQVLTPLLAPTPEGKQLAADLLGLTAQIDLGVTRGFLNEFVRYVLSNEVGDWLGLPRDYAAATLIRTGWPAYIAFREGLLPIAPAAFHLFDQFVRALAMLFLNKGTSPTSTPITIPAGNRPGA</sequence>
<dbReference type="eggNOG" id="ENOG502Z8CU">
    <property type="taxonomic scope" value="Bacteria"/>
</dbReference>
<dbReference type="PANTHER" id="PTHR37539:SF1">
    <property type="entry name" value="ER-BOUND OXYGENASE MPAB_MPAB'_RUBBER OXYGENASE CATALYTIC DOMAIN-CONTAINING PROTEIN"/>
    <property type="match status" value="1"/>
</dbReference>
<gene>
    <name evidence="3" type="ordered locus">AMED_3299</name>
</gene>
<dbReference type="RefSeq" id="WP_013225160.1">
    <property type="nucleotide sequence ID" value="NC_014318.1"/>
</dbReference>
<reference evidence="3 4" key="1">
    <citation type="journal article" date="2010" name="Cell Res.">
        <title>Complete genome sequence of the rifamycin SV-producing Amycolatopsis mediterranei U32 revealed its genetic characteristics in phylogeny and metabolism.</title>
        <authorList>
            <person name="Zhao W."/>
            <person name="Zhong Y."/>
            <person name="Yuan H."/>
            <person name="Wang J."/>
            <person name="Zheng H."/>
            <person name="Wang Y."/>
            <person name="Cen X."/>
            <person name="Xu F."/>
            <person name="Bai J."/>
            <person name="Han X."/>
            <person name="Lu G."/>
            <person name="Zhu Y."/>
            <person name="Shao Z."/>
            <person name="Yan H."/>
            <person name="Li C."/>
            <person name="Peng N."/>
            <person name="Zhang Z."/>
            <person name="Zhang Y."/>
            <person name="Lin W."/>
            <person name="Fan Y."/>
            <person name="Qin Z."/>
            <person name="Hu Y."/>
            <person name="Zhu B."/>
            <person name="Wang S."/>
            <person name="Ding X."/>
            <person name="Zhao G.P."/>
        </authorList>
    </citation>
    <scope>NUCLEOTIDE SEQUENCE [LARGE SCALE GENOMIC DNA]</scope>
    <source>
        <strain evidence="4">U-32</strain>
    </source>
</reference>
<dbReference type="InterPro" id="IPR037473">
    <property type="entry name" value="Lcp-like"/>
</dbReference>
<evidence type="ECO:0000259" key="2">
    <source>
        <dbReference type="Pfam" id="PF09995"/>
    </source>
</evidence>
<dbReference type="PROSITE" id="PS51318">
    <property type="entry name" value="TAT"/>
    <property type="match status" value="1"/>
</dbReference>
<feature type="domain" description="ER-bound oxygenase mpaB/mpaB'/Rubber oxygenase catalytic" evidence="2">
    <location>
        <begin position="113"/>
        <end position="328"/>
    </location>
</feature>
<dbReference type="AlphaFoldDB" id="A0A0H3D6G3"/>
<dbReference type="PATRIC" id="fig|749927.5.peg.3404"/>
<dbReference type="GO" id="GO:0016491">
    <property type="term" value="F:oxidoreductase activity"/>
    <property type="evidence" value="ECO:0007669"/>
    <property type="project" value="InterPro"/>
</dbReference>
<evidence type="ECO:0000313" key="3">
    <source>
        <dbReference type="EMBL" id="ADJ45088.1"/>
    </source>
</evidence>
<dbReference type="GeneID" id="92871058"/>
<dbReference type="Proteomes" id="UP000000328">
    <property type="component" value="Chromosome"/>
</dbReference>
<name>A0A0H3D6G3_AMYMU</name>
<protein>
    <submittedName>
        <fullName evidence="3">Secreted protein</fullName>
    </submittedName>
</protein>
<dbReference type="Pfam" id="PF09995">
    <property type="entry name" value="MPAB_Lcp_cat"/>
    <property type="match status" value="1"/>
</dbReference>
<dbReference type="KEGG" id="amd:AMED_3299"/>
<proteinExistence type="predicted"/>
<dbReference type="EMBL" id="CP002000">
    <property type="protein sequence ID" value="ADJ45088.1"/>
    <property type="molecule type" value="Genomic_DNA"/>
</dbReference>
<dbReference type="InterPro" id="IPR018713">
    <property type="entry name" value="MPAB/Lcp_cat_dom"/>
</dbReference>
<keyword evidence="1" id="KW-0732">Signal</keyword>
<dbReference type="InterPro" id="IPR006311">
    <property type="entry name" value="TAT_signal"/>
</dbReference>
<evidence type="ECO:0000313" key="4">
    <source>
        <dbReference type="Proteomes" id="UP000000328"/>
    </source>
</evidence>
<organism evidence="3 4">
    <name type="scientific">Amycolatopsis mediterranei (strain U-32)</name>
    <dbReference type="NCBI Taxonomy" id="749927"/>
    <lineage>
        <taxon>Bacteria</taxon>
        <taxon>Bacillati</taxon>
        <taxon>Actinomycetota</taxon>
        <taxon>Actinomycetes</taxon>
        <taxon>Pseudonocardiales</taxon>
        <taxon>Pseudonocardiaceae</taxon>
        <taxon>Amycolatopsis</taxon>
    </lineage>
</organism>
<dbReference type="HOGENOM" id="CLU_677289_0_0_11"/>
<dbReference type="PANTHER" id="PTHR37539">
    <property type="entry name" value="SECRETED PROTEIN-RELATED"/>
    <property type="match status" value="1"/>
</dbReference>
<feature type="chain" id="PRO_5002607366" evidence="1">
    <location>
        <begin position="30"/>
        <end position="393"/>
    </location>
</feature>
<accession>A0A0H3D6G3</accession>
<dbReference type="OrthoDB" id="7614910at2"/>